<evidence type="ECO:0000313" key="4">
    <source>
        <dbReference type="EMBL" id="TVX88221.1"/>
    </source>
</evidence>
<accession>A0A559IKQ8</accession>
<dbReference type="InterPro" id="IPR007685">
    <property type="entry name" value="RelA_SpoT"/>
</dbReference>
<organism evidence="4 5">
    <name type="scientific">Paenibacillus agilis</name>
    <dbReference type="NCBI Taxonomy" id="3020863"/>
    <lineage>
        <taxon>Bacteria</taxon>
        <taxon>Bacillati</taxon>
        <taxon>Bacillota</taxon>
        <taxon>Bacilli</taxon>
        <taxon>Bacillales</taxon>
        <taxon>Paenibacillaceae</taxon>
        <taxon>Paenibacillus</taxon>
    </lineage>
</organism>
<dbReference type="PANTHER" id="PTHR47837:SF2">
    <property type="entry name" value="GTP PYROPHOSPHOKINASE YWAC"/>
    <property type="match status" value="1"/>
</dbReference>
<evidence type="ECO:0000256" key="2">
    <source>
        <dbReference type="SAM" id="Coils"/>
    </source>
</evidence>
<evidence type="ECO:0000313" key="5">
    <source>
        <dbReference type="Proteomes" id="UP000318102"/>
    </source>
</evidence>
<dbReference type="Gene3D" id="1.10.287.860">
    <property type="entry name" value="Nucleotidyltransferase"/>
    <property type="match status" value="1"/>
</dbReference>
<feature type="domain" description="RelA/SpoT" evidence="3">
    <location>
        <begin position="53"/>
        <end position="176"/>
    </location>
</feature>
<gene>
    <name evidence="4" type="ORF">FPZ44_20185</name>
</gene>
<sequence length="249" mass="29093">MSESEVMLKQYEQVNQLPTLYQLALEELETKIKVIQAEWKIRNGYSPIEHIKTRLKEPNSIFNKIQRKGLPPTLDTIVNDIYDVAGMRIVCAFVKDIYFILDHLKVRDDIRVVEIKDYIEKPKPNGYQSVHVIVQVPLVLFDDVRWVYVEIQLRTLAMDFWASMEHIIYYKFNKHVPPHVVDELAEAARAVDELDRKMLDLRKEILSYNDEDWAQGMASISLKQTYNSELTLGNLEQLLKQTAEADPKS</sequence>
<keyword evidence="2" id="KW-0175">Coiled coil</keyword>
<dbReference type="UniPathway" id="UPA00908">
    <property type="reaction ID" value="UER00884"/>
</dbReference>
<dbReference type="SUPFAM" id="SSF81301">
    <property type="entry name" value="Nucleotidyltransferase"/>
    <property type="match status" value="1"/>
</dbReference>
<evidence type="ECO:0000259" key="3">
    <source>
        <dbReference type="SMART" id="SM00954"/>
    </source>
</evidence>
<comment type="pathway">
    <text evidence="1">Purine metabolism; ppGpp biosynthesis; ppGpp from GTP: step 1/2.</text>
</comment>
<reference evidence="4 5" key="1">
    <citation type="submission" date="2019-07" db="EMBL/GenBank/DDBJ databases">
        <authorList>
            <person name="Kim J."/>
        </authorList>
    </citation>
    <scope>NUCLEOTIDE SEQUENCE [LARGE SCALE GENOMIC DNA]</scope>
    <source>
        <strain evidence="4 5">N4</strain>
    </source>
</reference>
<dbReference type="Proteomes" id="UP000318102">
    <property type="component" value="Unassembled WGS sequence"/>
</dbReference>
<name>A0A559IKQ8_9BACL</name>
<feature type="coiled-coil region" evidence="2">
    <location>
        <begin position="184"/>
        <end position="211"/>
    </location>
</feature>
<dbReference type="AlphaFoldDB" id="A0A559IKQ8"/>
<dbReference type="GO" id="GO:0015970">
    <property type="term" value="P:guanosine tetraphosphate biosynthetic process"/>
    <property type="evidence" value="ECO:0007669"/>
    <property type="project" value="UniProtKB-UniPathway"/>
</dbReference>
<proteinExistence type="predicted"/>
<dbReference type="PANTHER" id="PTHR47837">
    <property type="entry name" value="GTP PYROPHOSPHOKINASE YJBM"/>
    <property type="match status" value="1"/>
</dbReference>
<dbReference type="Pfam" id="PF04607">
    <property type="entry name" value="RelA_SpoT"/>
    <property type="match status" value="1"/>
</dbReference>
<protein>
    <submittedName>
        <fullName evidence="4">GTP pyrophosphokinase family protein</fullName>
    </submittedName>
</protein>
<dbReference type="InterPro" id="IPR043519">
    <property type="entry name" value="NT_sf"/>
</dbReference>
<dbReference type="EMBL" id="VNJK01000003">
    <property type="protein sequence ID" value="TVX88221.1"/>
    <property type="molecule type" value="Genomic_DNA"/>
</dbReference>
<comment type="caution">
    <text evidence="4">The sequence shown here is derived from an EMBL/GenBank/DDBJ whole genome shotgun (WGS) entry which is preliminary data.</text>
</comment>
<evidence type="ECO:0000256" key="1">
    <source>
        <dbReference type="ARBA" id="ARBA00004976"/>
    </source>
</evidence>
<keyword evidence="5" id="KW-1185">Reference proteome</keyword>
<dbReference type="InterPro" id="IPR052366">
    <property type="entry name" value="GTP_Pyrophosphokinase"/>
</dbReference>
<dbReference type="Gene3D" id="3.30.460.10">
    <property type="entry name" value="Beta Polymerase, domain 2"/>
    <property type="match status" value="1"/>
</dbReference>
<dbReference type="CDD" id="cd05399">
    <property type="entry name" value="NT_Rel-Spo_like"/>
    <property type="match status" value="1"/>
</dbReference>
<dbReference type="SMART" id="SM00954">
    <property type="entry name" value="RelA_SpoT"/>
    <property type="match status" value="1"/>
</dbReference>
<dbReference type="OrthoDB" id="9789634at2"/>